<proteinExistence type="inferred from homology"/>
<sequence length="149" mass="15861">MWDNVKKNKQDNTKGGTTLISTSTSIHGDISFDGTMHLEGRIQGNVSADDGLFTLTQSGCIEGNLCAPRIKINGNIKGNIYCSNHLELNANAVITGNVFYNIIEISKGAEINGSLEHQGIGSSKQQALLDAPATDDGILIQKQTGNTKT</sequence>
<protein>
    <submittedName>
        <fullName evidence="3">Polymer-forming cytoskeletal protein</fullName>
    </submittedName>
</protein>
<comment type="caution">
    <text evidence="3">The sequence shown here is derived from an EMBL/GenBank/DDBJ whole genome shotgun (WGS) entry which is preliminary data.</text>
</comment>
<organism evidence="3 4">
    <name type="scientific">Candidatus Endonucleibacter bathymodioli</name>
    <dbReference type="NCBI Taxonomy" id="539814"/>
    <lineage>
        <taxon>Bacteria</taxon>
        <taxon>Pseudomonadati</taxon>
        <taxon>Pseudomonadota</taxon>
        <taxon>Gammaproteobacteria</taxon>
        <taxon>Oceanospirillales</taxon>
        <taxon>Endozoicomonadaceae</taxon>
        <taxon>Candidatus Endonucleibacter</taxon>
    </lineage>
</organism>
<evidence type="ECO:0000256" key="2">
    <source>
        <dbReference type="SAM" id="MobiDB-lite"/>
    </source>
</evidence>
<dbReference type="Pfam" id="PF04519">
    <property type="entry name" value="Bactofilin"/>
    <property type="match status" value="1"/>
</dbReference>
<dbReference type="EMBL" id="JASXSV010000039">
    <property type="protein sequence ID" value="MDP0590284.1"/>
    <property type="molecule type" value="Genomic_DNA"/>
</dbReference>
<name>A0AA90NTY0_9GAMM</name>
<comment type="similarity">
    <text evidence="1">Belongs to the bactofilin family.</text>
</comment>
<evidence type="ECO:0000256" key="1">
    <source>
        <dbReference type="ARBA" id="ARBA00044755"/>
    </source>
</evidence>
<dbReference type="Proteomes" id="UP001178148">
    <property type="component" value="Unassembled WGS sequence"/>
</dbReference>
<dbReference type="AlphaFoldDB" id="A0AA90NTY0"/>
<feature type="compositionally biased region" description="Basic and acidic residues" evidence="2">
    <location>
        <begin position="1"/>
        <end position="12"/>
    </location>
</feature>
<dbReference type="InterPro" id="IPR007607">
    <property type="entry name" value="BacA/B"/>
</dbReference>
<keyword evidence="4" id="KW-1185">Reference proteome</keyword>
<accession>A0AA90NTY0</accession>
<evidence type="ECO:0000313" key="3">
    <source>
        <dbReference type="EMBL" id="MDP0590284.1"/>
    </source>
</evidence>
<evidence type="ECO:0000313" key="4">
    <source>
        <dbReference type="Proteomes" id="UP001178148"/>
    </source>
</evidence>
<gene>
    <name evidence="3" type="ORF">QS748_14285</name>
</gene>
<feature type="region of interest" description="Disordered" evidence="2">
    <location>
        <begin position="1"/>
        <end position="20"/>
    </location>
</feature>
<dbReference type="PANTHER" id="PTHR35024">
    <property type="entry name" value="HYPOTHETICAL CYTOSOLIC PROTEIN"/>
    <property type="match status" value="1"/>
</dbReference>
<dbReference type="PANTHER" id="PTHR35024:SF4">
    <property type="entry name" value="POLYMER-FORMING CYTOSKELETAL PROTEIN"/>
    <property type="match status" value="1"/>
</dbReference>
<reference evidence="3 4" key="1">
    <citation type="journal article" date="2023" name="bioRxiv">
        <title>An intranuclear bacterial parasite of deep-sea mussels expresses apoptosis inhibitors acquired from its host.</title>
        <authorList>
            <person name="Gonzalez Porras M.A."/>
            <person name="Assie A."/>
            <person name="Tietjen M."/>
            <person name="Violette M."/>
            <person name="Kleiner M."/>
            <person name="Gruber-Vodicka H."/>
            <person name="Dubilier N."/>
            <person name="Leisch N."/>
        </authorList>
    </citation>
    <scope>NUCLEOTIDE SEQUENCE [LARGE SCALE GENOMIC DNA]</scope>
    <source>
        <strain evidence="3">IAP13</strain>
    </source>
</reference>